<accession>A0A0S4V0J6</accession>
<sequence length="293" mass="32577">MRTPEAGSTQHPTWSSAGIELIRRLDLPLAARGPASYQREFVERYVPGESCLMQQGEAEEIYRLCRMQEPHADVDAHGVFAQLLVEVAWNSPRLEGNRYSLEAARELLNGGAIRCDVDTVMLLNHRSAIEFLVDLVRKEGLSSGFVRNLNAILMQDLVPDSGSLGAIRKGPLGIAGTLYSPLQEPDVIKAMLKSIVEKAAHIKNPIEAALFLWIQLAYLQPFEHGNELTSRLAANIPLLLHNCAPLTFQDVTRDDYALAMLAVYELRDATVAAELLSWTYQHSVRIYTAARDT</sequence>
<feature type="domain" description="Fido" evidence="1">
    <location>
        <begin position="141"/>
        <end position="281"/>
    </location>
</feature>
<dbReference type="EMBL" id="LN899824">
    <property type="protein sequence ID" value="CUV28141.1"/>
    <property type="molecule type" value="Genomic_DNA"/>
</dbReference>
<reference evidence="2" key="1">
    <citation type="submission" date="2015-10" db="EMBL/GenBank/DDBJ databases">
        <authorList>
            <person name="Gilbert D.G."/>
        </authorList>
    </citation>
    <scope>NUCLEOTIDE SEQUENCE</scope>
    <source>
        <strain evidence="2">Phyl III-seqv23</strain>
    </source>
</reference>
<proteinExistence type="predicted"/>
<name>A0A0S4V0J6_RALSL</name>
<evidence type="ECO:0000313" key="2">
    <source>
        <dbReference type="EMBL" id="CUV28141.1"/>
    </source>
</evidence>
<dbReference type="PROSITE" id="PS51459">
    <property type="entry name" value="FIDO"/>
    <property type="match status" value="1"/>
</dbReference>
<organism evidence="2">
    <name type="scientific">Ralstonia solanacearum</name>
    <name type="common">Pseudomonas solanacearum</name>
    <dbReference type="NCBI Taxonomy" id="305"/>
    <lineage>
        <taxon>Bacteria</taxon>
        <taxon>Pseudomonadati</taxon>
        <taxon>Pseudomonadota</taxon>
        <taxon>Betaproteobacteria</taxon>
        <taxon>Burkholderiales</taxon>
        <taxon>Burkholderiaceae</taxon>
        <taxon>Ralstonia</taxon>
        <taxon>Ralstonia solanacearum species complex</taxon>
    </lineage>
</organism>
<evidence type="ECO:0000259" key="1">
    <source>
        <dbReference type="PROSITE" id="PS51459"/>
    </source>
</evidence>
<protein>
    <submittedName>
        <fullName evidence="2">Filamentation induced by cAMP protein Fic</fullName>
    </submittedName>
</protein>
<dbReference type="InterPro" id="IPR036597">
    <property type="entry name" value="Fido-like_dom_sf"/>
</dbReference>
<dbReference type="AlphaFoldDB" id="A0A0S4V0J6"/>
<dbReference type="Pfam" id="PF02661">
    <property type="entry name" value="Fic"/>
    <property type="match status" value="1"/>
</dbReference>
<dbReference type="Gene3D" id="1.10.3290.10">
    <property type="entry name" value="Fido-like domain"/>
    <property type="match status" value="1"/>
</dbReference>
<dbReference type="InterPro" id="IPR003812">
    <property type="entry name" value="Fido"/>
</dbReference>
<dbReference type="SUPFAM" id="SSF140931">
    <property type="entry name" value="Fic-like"/>
    <property type="match status" value="1"/>
</dbReference>
<gene>
    <name evidence="2" type="ORF">RUN1985_v1_170061</name>
</gene>